<sequence length="581" mass="68418">MPIKMNACPQTISNNYRFDFGVPLEDISPPNDIHPRLKHLFNAAFNCYTLSDIHDMEHTLKFFQGSLEDCFNMKEELIFQVPCNMSDYQSPGSYFWLIRHFLGLLPIPLLPKYFHKFTYDWENLGKKCQMVLSHNKYDANSNYQVNNSIARYIDSLPTEHFLLLTTLVNFIRKIAFRFGVLHKHNFVCLAKYYCGSVFIRPYRPGHRDDRKVFPLFIYLLSKWNNIIKKCERHVTIPENSSRYMPSYQLKRNAYCQVNFINGNYDVFENSTNLSPLRTCCQTGSLNIPKQSCCTHKSCQTELTETTNTYCQTDINLDDSGSIVPLANSSVIDNHYYSSDRYFTALINDTSWNPDTSIHHDHEDSENNDVSNERDSMVNFHSMLDENEYTGWDDVMRETENTVKKVEEYIYDDYETFRWEDYNQISTEKKYMSTFKDNKKQPVWTDYTPRSLIYRESNDENESISVLISNKTYFKFPDICDDDLSKFSSSGASTALNTAREIHSLHSSKSCNHMNELLHPIEKKEKPEELRHEKSKINFSLKRFKMSFDFLRVLIPKKNYRTTYRASNVRYKKIVNYKASTL</sequence>
<keyword evidence="2" id="KW-1185">Reference proteome</keyword>
<dbReference type="OrthoDB" id="8123889at2759"/>
<evidence type="ECO:0000313" key="1">
    <source>
        <dbReference type="EMBL" id="CAH1183435.1"/>
    </source>
</evidence>
<accession>A0A9P0GX66</accession>
<protein>
    <submittedName>
        <fullName evidence="1">Uncharacterized protein</fullName>
    </submittedName>
</protein>
<organism evidence="1 2">
    <name type="scientific">Phaedon cochleariae</name>
    <name type="common">Mustard beetle</name>
    <dbReference type="NCBI Taxonomy" id="80249"/>
    <lineage>
        <taxon>Eukaryota</taxon>
        <taxon>Metazoa</taxon>
        <taxon>Ecdysozoa</taxon>
        <taxon>Arthropoda</taxon>
        <taxon>Hexapoda</taxon>
        <taxon>Insecta</taxon>
        <taxon>Pterygota</taxon>
        <taxon>Neoptera</taxon>
        <taxon>Endopterygota</taxon>
        <taxon>Coleoptera</taxon>
        <taxon>Polyphaga</taxon>
        <taxon>Cucujiformia</taxon>
        <taxon>Chrysomeloidea</taxon>
        <taxon>Chrysomelidae</taxon>
        <taxon>Chrysomelinae</taxon>
        <taxon>Chrysomelini</taxon>
        <taxon>Phaedon</taxon>
    </lineage>
</organism>
<dbReference type="AlphaFoldDB" id="A0A9P0GX66"/>
<dbReference type="InterPro" id="IPR008936">
    <property type="entry name" value="Rho_GTPase_activation_prot"/>
</dbReference>
<dbReference type="EMBL" id="OU896715">
    <property type="protein sequence ID" value="CAH1183435.1"/>
    <property type="molecule type" value="Genomic_DNA"/>
</dbReference>
<dbReference type="SUPFAM" id="SSF48350">
    <property type="entry name" value="GTPase activation domain, GAP"/>
    <property type="match status" value="1"/>
</dbReference>
<dbReference type="Proteomes" id="UP001153737">
    <property type="component" value="Chromosome 9"/>
</dbReference>
<gene>
    <name evidence="1" type="ORF">PHAECO_LOCUS13118</name>
</gene>
<name>A0A9P0GX66_PHACE</name>
<reference evidence="1" key="2">
    <citation type="submission" date="2022-10" db="EMBL/GenBank/DDBJ databases">
        <authorList>
            <consortium name="ENA_rothamsted_submissions"/>
            <consortium name="culmorum"/>
            <person name="King R."/>
        </authorList>
    </citation>
    <scope>NUCLEOTIDE SEQUENCE</scope>
</reference>
<proteinExistence type="predicted"/>
<evidence type="ECO:0000313" key="2">
    <source>
        <dbReference type="Proteomes" id="UP001153737"/>
    </source>
</evidence>
<reference evidence="1" key="1">
    <citation type="submission" date="2022-01" db="EMBL/GenBank/DDBJ databases">
        <authorList>
            <person name="King R."/>
        </authorList>
    </citation>
    <scope>NUCLEOTIDE SEQUENCE</scope>
</reference>